<reference evidence="2 3" key="1">
    <citation type="submission" date="2015-12" db="EMBL/GenBank/DDBJ databases">
        <title>The genome of Folsomia candida.</title>
        <authorList>
            <person name="Faddeeva A."/>
            <person name="Derks M.F."/>
            <person name="Anvar Y."/>
            <person name="Smit S."/>
            <person name="Van Straalen N."/>
            <person name="Roelofs D."/>
        </authorList>
    </citation>
    <scope>NUCLEOTIDE SEQUENCE [LARGE SCALE GENOMIC DNA]</scope>
    <source>
        <strain evidence="2 3">VU population</strain>
        <tissue evidence="2">Whole body</tissue>
    </source>
</reference>
<dbReference type="Proteomes" id="UP000198287">
    <property type="component" value="Unassembled WGS sequence"/>
</dbReference>
<accession>A0A226EGF7</accession>
<proteinExistence type="predicted"/>
<feature type="compositionally biased region" description="Basic and acidic residues" evidence="1">
    <location>
        <begin position="24"/>
        <end position="33"/>
    </location>
</feature>
<organism evidence="2 3">
    <name type="scientific">Folsomia candida</name>
    <name type="common">Springtail</name>
    <dbReference type="NCBI Taxonomy" id="158441"/>
    <lineage>
        <taxon>Eukaryota</taxon>
        <taxon>Metazoa</taxon>
        <taxon>Ecdysozoa</taxon>
        <taxon>Arthropoda</taxon>
        <taxon>Hexapoda</taxon>
        <taxon>Collembola</taxon>
        <taxon>Entomobryomorpha</taxon>
        <taxon>Isotomoidea</taxon>
        <taxon>Isotomidae</taxon>
        <taxon>Proisotominae</taxon>
        <taxon>Folsomia</taxon>
    </lineage>
</organism>
<gene>
    <name evidence="2" type="ORF">Fcan01_09825</name>
</gene>
<evidence type="ECO:0000313" key="2">
    <source>
        <dbReference type="EMBL" id="OXA56410.1"/>
    </source>
</evidence>
<evidence type="ECO:0000256" key="1">
    <source>
        <dbReference type="SAM" id="MobiDB-lite"/>
    </source>
</evidence>
<dbReference type="AlphaFoldDB" id="A0A226EGF7"/>
<evidence type="ECO:0000313" key="3">
    <source>
        <dbReference type="Proteomes" id="UP000198287"/>
    </source>
</evidence>
<name>A0A226EGF7_FOLCA</name>
<dbReference type="EMBL" id="LNIX01000004">
    <property type="protein sequence ID" value="OXA56410.1"/>
    <property type="molecule type" value="Genomic_DNA"/>
</dbReference>
<sequence>MGASTAELWGSERSPTPKIALSTQDDKDCVPREKETPEKLLFHPFQPDLRGAGRWGILQKFQNYKTPQNGKNPWAQALRGATPLDQLVSPVVGPHPSLSNAASHLVKGTHHNYRRCWNTSMATSPSTQRINVTGRTGRIVYQTRSTKLAQRHRYRKSENLYDLRAVSHPD</sequence>
<feature type="region of interest" description="Disordered" evidence="1">
    <location>
        <begin position="1"/>
        <end position="33"/>
    </location>
</feature>
<comment type="caution">
    <text evidence="2">The sequence shown here is derived from an EMBL/GenBank/DDBJ whole genome shotgun (WGS) entry which is preliminary data.</text>
</comment>
<protein>
    <submittedName>
        <fullName evidence="2">Uncharacterized protein</fullName>
    </submittedName>
</protein>
<keyword evidence="3" id="KW-1185">Reference proteome</keyword>